<dbReference type="EMBL" id="KK107540">
    <property type="protein sequence ID" value="EZA49091.1"/>
    <property type="molecule type" value="Genomic_DNA"/>
</dbReference>
<accession>A0A026W074</accession>
<organism evidence="1 2">
    <name type="scientific">Ooceraea biroi</name>
    <name type="common">Clonal raider ant</name>
    <name type="synonym">Cerapachys biroi</name>
    <dbReference type="NCBI Taxonomy" id="2015173"/>
    <lineage>
        <taxon>Eukaryota</taxon>
        <taxon>Metazoa</taxon>
        <taxon>Ecdysozoa</taxon>
        <taxon>Arthropoda</taxon>
        <taxon>Hexapoda</taxon>
        <taxon>Insecta</taxon>
        <taxon>Pterygota</taxon>
        <taxon>Neoptera</taxon>
        <taxon>Endopterygota</taxon>
        <taxon>Hymenoptera</taxon>
        <taxon>Apocrita</taxon>
        <taxon>Aculeata</taxon>
        <taxon>Formicoidea</taxon>
        <taxon>Formicidae</taxon>
        <taxon>Dorylinae</taxon>
        <taxon>Ooceraea</taxon>
    </lineage>
</organism>
<keyword evidence="2" id="KW-1185">Reference proteome</keyword>
<name>A0A026W074_OOCBI</name>
<dbReference type="STRING" id="2015173.A0A026W074"/>
<reference evidence="1 2" key="1">
    <citation type="journal article" date="2014" name="Curr. Biol.">
        <title>The genome of the clonal raider ant Cerapachys biroi.</title>
        <authorList>
            <person name="Oxley P.R."/>
            <person name="Ji L."/>
            <person name="Fetter-Pruneda I."/>
            <person name="McKenzie S.K."/>
            <person name="Li C."/>
            <person name="Hu H."/>
            <person name="Zhang G."/>
            <person name="Kronauer D.J."/>
        </authorList>
    </citation>
    <scope>NUCLEOTIDE SEQUENCE [LARGE SCALE GENOMIC DNA]</scope>
</reference>
<sequence>MLRAIDRAHGNYTRARALYASWLRRQANGRPLRPGSVPDRREFQRLDERLHDQEQMNFAGAGHRRAGRPRVSWRIEERVIALARTYPVMGSRRIGARVGVDHKTVLRILREEGLRPYNVQVMHKLRPGDRTACLRFCRWMLCKIRRYRHFLKNIVFTDESSFSSTSILNRQNVRIWRRRNPHAMVQRV</sequence>
<evidence type="ECO:0000313" key="1">
    <source>
        <dbReference type="EMBL" id="EZA49091.1"/>
    </source>
</evidence>
<proteinExistence type="predicted"/>
<evidence type="ECO:0000313" key="2">
    <source>
        <dbReference type="Proteomes" id="UP000053097"/>
    </source>
</evidence>
<dbReference type="AlphaFoldDB" id="A0A026W074"/>
<protein>
    <submittedName>
        <fullName evidence="1">Uncharacterized protein</fullName>
    </submittedName>
</protein>
<gene>
    <name evidence="1" type="ORF">X777_12631</name>
</gene>
<dbReference type="Gene3D" id="3.30.420.10">
    <property type="entry name" value="Ribonuclease H-like superfamily/Ribonuclease H"/>
    <property type="match status" value="1"/>
</dbReference>
<dbReference type="PANTHER" id="PTHR47326:SF1">
    <property type="entry name" value="HTH PSQ-TYPE DOMAIN-CONTAINING PROTEIN"/>
    <property type="match status" value="1"/>
</dbReference>
<dbReference type="Proteomes" id="UP000053097">
    <property type="component" value="Unassembled WGS sequence"/>
</dbReference>
<dbReference type="PANTHER" id="PTHR47326">
    <property type="entry name" value="TRANSPOSABLE ELEMENT TC3 TRANSPOSASE-LIKE PROTEIN"/>
    <property type="match status" value="1"/>
</dbReference>
<dbReference type="GO" id="GO:0003676">
    <property type="term" value="F:nucleic acid binding"/>
    <property type="evidence" value="ECO:0007669"/>
    <property type="project" value="InterPro"/>
</dbReference>
<dbReference type="InterPro" id="IPR036397">
    <property type="entry name" value="RNaseH_sf"/>
</dbReference>